<dbReference type="AlphaFoldDB" id="A0A432YAN0"/>
<accession>A0A432YAN0</accession>
<comment type="caution">
    <text evidence="1">The sequence shown here is derived from an EMBL/GenBank/DDBJ whole genome shotgun (WGS) entry which is preliminary data.</text>
</comment>
<proteinExistence type="predicted"/>
<dbReference type="EMBL" id="PIPZ01000006">
    <property type="protein sequence ID" value="RUO58014.1"/>
    <property type="molecule type" value="Genomic_DNA"/>
</dbReference>
<keyword evidence="2" id="KW-1185">Reference proteome</keyword>
<name>A0A432YAN0_9GAMM</name>
<organism evidence="1 2">
    <name type="scientific">Pseudidiomarina marina</name>
    <dbReference type="NCBI Taxonomy" id="502366"/>
    <lineage>
        <taxon>Bacteria</taxon>
        <taxon>Pseudomonadati</taxon>
        <taxon>Pseudomonadota</taxon>
        <taxon>Gammaproteobacteria</taxon>
        <taxon>Alteromonadales</taxon>
        <taxon>Idiomarinaceae</taxon>
        <taxon>Pseudidiomarina</taxon>
    </lineage>
</organism>
<sequence>MTENIFNKSQQKALAALGLPLWKLRASVAEAQENLATENPVAQNSEAGVSHCYRLGPWLLLFTERLPVKHPQWLVDIALALGQASSSAIAEVPSASKEQWDSAFIVTFNVDIQDTIPASMKAKIWNQIQNQLS</sequence>
<evidence type="ECO:0000313" key="1">
    <source>
        <dbReference type="EMBL" id="RUO58014.1"/>
    </source>
</evidence>
<reference evidence="2" key="1">
    <citation type="journal article" date="2018" name="Front. Microbiol.">
        <title>Genome-Based Analysis Reveals the Taxonomy and Diversity of the Family Idiomarinaceae.</title>
        <authorList>
            <person name="Liu Y."/>
            <person name="Lai Q."/>
            <person name="Shao Z."/>
        </authorList>
    </citation>
    <scope>NUCLEOTIDE SEQUENCE [LARGE SCALE GENOMIC DNA]</scope>
    <source>
        <strain evidence="2">PIM1</strain>
    </source>
</reference>
<dbReference type="RefSeq" id="WP_126760494.1">
    <property type="nucleotide sequence ID" value="NZ_PIPZ01000006.1"/>
</dbReference>
<evidence type="ECO:0000313" key="2">
    <source>
        <dbReference type="Proteomes" id="UP000288127"/>
    </source>
</evidence>
<dbReference type="OrthoDB" id="6238242at2"/>
<dbReference type="Proteomes" id="UP000288127">
    <property type="component" value="Unassembled WGS sequence"/>
</dbReference>
<gene>
    <name evidence="1" type="ORF">CWI76_11540</name>
</gene>
<protein>
    <submittedName>
        <fullName evidence="1">Uncharacterized protein</fullName>
    </submittedName>
</protein>